<evidence type="ECO:0000256" key="4">
    <source>
        <dbReference type="SAM" id="Phobius"/>
    </source>
</evidence>
<feature type="domain" description="Major facilitator superfamily (MFS) profile" evidence="5">
    <location>
        <begin position="196"/>
        <end position="388"/>
    </location>
</feature>
<evidence type="ECO:0000313" key="6">
    <source>
        <dbReference type="EMBL" id="MBM5571941.1"/>
    </source>
</evidence>
<dbReference type="Gene3D" id="1.20.1250.20">
    <property type="entry name" value="MFS general substrate transporter like domains"/>
    <property type="match status" value="1"/>
</dbReference>
<dbReference type="InterPro" id="IPR036259">
    <property type="entry name" value="MFS_trans_sf"/>
</dbReference>
<dbReference type="InterPro" id="IPR020846">
    <property type="entry name" value="MFS_dom"/>
</dbReference>
<proteinExistence type="predicted"/>
<protein>
    <submittedName>
        <fullName evidence="6">MFS transporter</fullName>
    </submittedName>
</protein>
<feature type="transmembrane region" description="Helical" evidence="4">
    <location>
        <begin position="64"/>
        <end position="82"/>
    </location>
</feature>
<evidence type="ECO:0000313" key="7">
    <source>
        <dbReference type="Proteomes" id="UP001195660"/>
    </source>
</evidence>
<comment type="caution">
    <text evidence="6">The sequence shown here is derived from an EMBL/GenBank/DDBJ whole genome shotgun (WGS) entry which is preliminary data.</text>
</comment>
<feature type="transmembrane region" description="Helical" evidence="4">
    <location>
        <begin position="362"/>
        <end position="378"/>
    </location>
</feature>
<accession>A0ABS2CEX9</accession>
<dbReference type="PROSITE" id="PS50850">
    <property type="entry name" value="MFS"/>
    <property type="match status" value="1"/>
</dbReference>
<organism evidence="6 7">
    <name type="scientific">Deefgea chitinilytica</name>
    <dbReference type="NCBI Taxonomy" id="570276"/>
    <lineage>
        <taxon>Bacteria</taxon>
        <taxon>Pseudomonadati</taxon>
        <taxon>Pseudomonadota</taxon>
        <taxon>Betaproteobacteria</taxon>
        <taxon>Neisseriales</taxon>
        <taxon>Chitinibacteraceae</taxon>
        <taxon>Deefgea</taxon>
    </lineage>
</organism>
<evidence type="ECO:0000256" key="1">
    <source>
        <dbReference type="ARBA" id="ARBA00022692"/>
    </source>
</evidence>
<feature type="transmembrane region" description="Helical" evidence="4">
    <location>
        <begin position="243"/>
        <end position="262"/>
    </location>
</feature>
<dbReference type="PANTHER" id="PTHR23534">
    <property type="entry name" value="MFS PERMEASE"/>
    <property type="match status" value="1"/>
</dbReference>
<evidence type="ECO:0000259" key="5">
    <source>
        <dbReference type="PROSITE" id="PS50850"/>
    </source>
</evidence>
<keyword evidence="2 4" id="KW-1133">Transmembrane helix</keyword>
<sequence length="388" mass="41221">MLALCQALYTIAISIQLTLTGLAGLQLASNKTLATLPFSLIILSAAVTALFASHWLQRVGRRKGFLTGAALGALGGGMAFVAMQQQSFVLLCVAALLSGGFQAFAQFYRLVAADSVPGDRKARAISLVLTGGVLAALLGPWLAKSSQAWLPTVVFGGAYLMASMMGMITFALIYFAYKPIPFAMASDDCSASARSLAQIVLNPVFMAALANNVVAYTLMAGLMTATPLAMQVCGFSIGDSAGVIQWHMLGMFAPALIAGKLVQRFGGPTLAVTGMLLLLLASLLARSSIQLPVFYIALLLLGVGWNFLFVAGSTLLTLSYQPNERSKTQACSEFTTSLFAAMASLFAAPLLQQWGWAKLNTFAPWLLLIPLLATMYLWHSQRQARKAI</sequence>
<feature type="transmembrane region" description="Helical" evidence="4">
    <location>
        <begin position="149"/>
        <end position="175"/>
    </location>
</feature>
<feature type="transmembrane region" description="Helical" evidence="4">
    <location>
        <begin position="295"/>
        <end position="318"/>
    </location>
</feature>
<feature type="transmembrane region" description="Helical" evidence="4">
    <location>
        <begin position="269"/>
        <end position="289"/>
    </location>
</feature>
<dbReference type="Proteomes" id="UP001195660">
    <property type="component" value="Unassembled WGS sequence"/>
</dbReference>
<evidence type="ECO:0000256" key="3">
    <source>
        <dbReference type="ARBA" id="ARBA00023136"/>
    </source>
</evidence>
<dbReference type="PANTHER" id="PTHR23534:SF1">
    <property type="entry name" value="MAJOR FACILITATOR SUPERFAMILY PROTEIN"/>
    <property type="match status" value="1"/>
</dbReference>
<evidence type="ECO:0000256" key="2">
    <source>
        <dbReference type="ARBA" id="ARBA00022989"/>
    </source>
</evidence>
<dbReference type="Pfam" id="PF07690">
    <property type="entry name" value="MFS_1"/>
    <property type="match status" value="2"/>
</dbReference>
<reference evidence="6 7" key="1">
    <citation type="submission" date="2019-11" db="EMBL/GenBank/DDBJ databases">
        <title>Novel Deefgea species.</title>
        <authorList>
            <person name="Han J.-H."/>
        </authorList>
    </citation>
    <scope>NUCLEOTIDE SEQUENCE [LARGE SCALE GENOMIC DNA]</scope>
    <source>
        <strain evidence="6 7">LMG 24817</strain>
    </source>
</reference>
<feature type="transmembrane region" description="Helical" evidence="4">
    <location>
        <begin position="34"/>
        <end position="52"/>
    </location>
</feature>
<feature type="transmembrane region" description="Helical" evidence="4">
    <location>
        <begin position="330"/>
        <end position="350"/>
    </location>
</feature>
<feature type="transmembrane region" description="Helical" evidence="4">
    <location>
        <begin position="124"/>
        <end position="143"/>
    </location>
</feature>
<gene>
    <name evidence="6" type="ORF">GM173_10170</name>
</gene>
<keyword evidence="7" id="KW-1185">Reference proteome</keyword>
<name>A0ABS2CEX9_9NEIS</name>
<feature type="transmembrane region" description="Helical" evidence="4">
    <location>
        <begin position="196"/>
        <end position="223"/>
    </location>
</feature>
<dbReference type="SUPFAM" id="SSF103473">
    <property type="entry name" value="MFS general substrate transporter"/>
    <property type="match status" value="1"/>
</dbReference>
<dbReference type="EMBL" id="WOFE01000004">
    <property type="protein sequence ID" value="MBM5571941.1"/>
    <property type="molecule type" value="Genomic_DNA"/>
</dbReference>
<dbReference type="InterPro" id="IPR011701">
    <property type="entry name" value="MFS"/>
</dbReference>
<feature type="transmembrane region" description="Helical" evidence="4">
    <location>
        <begin position="88"/>
        <end position="112"/>
    </location>
</feature>
<keyword evidence="3 4" id="KW-0472">Membrane</keyword>
<keyword evidence="1 4" id="KW-0812">Transmembrane</keyword>
<feature type="transmembrane region" description="Helical" evidence="4">
    <location>
        <begin position="7"/>
        <end position="28"/>
    </location>
</feature>